<evidence type="ECO:0000256" key="7">
    <source>
        <dbReference type="RuleBase" id="RU368066"/>
    </source>
</evidence>
<accession>A0A8D8Y9I3</accession>
<dbReference type="EMBL" id="HBUF01646295">
    <property type="protein sequence ID" value="CAG6785985.1"/>
    <property type="molecule type" value="Transcribed_RNA"/>
</dbReference>
<comment type="subcellular location">
    <subcellularLocation>
        <location evidence="7">Cell membrane</location>
        <topology evidence="7">Multi-pass membrane protein</topology>
    </subcellularLocation>
    <subcellularLocation>
        <location evidence="1">Membrane</location>
        <topology evidence="1">Multi-pass membrane protein</topology>
    </subcellularLocation>
</comment>
<keyword evidence="4 7" id="KW-1133">Transmembrane helix</keyword>
<evidence type="ECO:0000256" key="5">
    <source>
        <dbReference type="ARBA" id="ARBA00023136"/>
    </source>
</evidence>
<dbReference type="AlphaFoldDB" id="A0A8D8Y9I3"/>
<dbReference type="EMBL" id="HBUF01272602">
    <property type="protein sequence ID" value="CAG6685625.1"/>
    <property type="molecule type" value="Transcribed_RNA"/>
</dbReference>
<feature type="transmembrane region" description="Helical" evidence="7">
    <location>
        <begin position="511"/>
        <end position="535"/>
    </location>
</feature>
<dbReference type="EMBL" id="HBUF01118397">
    <property type="protein sequence ID" value="CAG6641617.1"/>
    <property type="molecule type" value="Transcribed_RNA"/>
</dbReference>
<dbReference type="EMBL" id="HBUF01366263">
    <property type="protein sequence ID" value="CAG6723726.1"/>
    <property type="molecule type" value="Transcribed_RNA"/>
</dbReference>
<dbReference type="GO" id="GO:0005886">
    <property type="term" value="C:plasma membrane"/>
    <property type="evidence" value="ECO:0007669"/>
    <property type="project" value="UniProtKB-SubCell"/>
</dbReference>
<proteinExistence type="inferred from homology"/>
<dbReference type="InterPro" id="IPR007603">
    <property type="entry name" value="Choline_transptr-like"/>
</dbReference>
<dbReference type="EMBL" id="HBUF01272601">
    <property type="protein sequence ID" value="CAG6685624.1"/>
    <property type="molecule type" value="Transcribed_RNA"/>
</dbReference>
<dbReference type="EMBL" id="HBUF01366261">
    <property type="protein sequence ID" value="CAG6723724.1"/>
    <property type="molecule type" value="Transcribed_RNA"/>
</dbReference>
<organism evidence="8">
    <name type="scientific">Cacopsylla melanoneura</name>
    <dbReference type="NCBI Taxonomy" id="428564"/>
    <lineage>
        <taxon>Eukaryota</taxon>
        <taxon>Metazoa</taxon>
        <taxon>Ecdysozoa</taxon>
        <taxon>Arthropoda</taxon>
        <taxon>Hexapoda</taxon>
        <taxon>Insecta</taxon>
        <taxon>Pterygota</taxon>
        <taxon>Neoptera</taxon>
        <taxon>Paraneoptera</taxon>
        <taxon>Hemiptera</taxon>
        <taxon>Sternorrhyncha</taxon>
        <taxon>Psylloidea</taxon>
        <taxon>Psyllidae</taxon>
        <taxon>Psyllinae</taxon>
        <taxon>Cacopsylla</taxon>
    </lineage>
</organism>
<dbReference type="EMBL" id="HBUF01646296">
    <property type="protein sequence ID" value="CAG6785986.1"/>
    <property type="molecule type" value="Transcribed_RNA"/>
</dbReference>
<dbReference type="PANTHER" id="PTHR12385:SF14">
    <property type="entry name" value="CHOLINE TRANSPORTER-LIKE 2"/>
    <property type="match status" value="1"/>
</dbReference>
<dbReference type="EMBL" id="HBUF01646294">
    <property type="protein sequence ID" value="CAG6785984.1"/>
    <property type="molecule type" value="Transcribed_RNA"/>
</dbReference>
<dbReference type="GO" id="GO:0022857">
    <property type="term" value="F:transmembrane transporter activity"/>
    <property type="evidence" value="ECO:0007669"/>
    <property type="project" value="UniProtKB-UniRule"/>
</dbReference>
<feature type="transmembrane region" description="Helical" evidence="7">
    <location>
        <begin position="371"/>
        <end position="389"/>
    </location>
</feature>
<evidence type="ECO:0000256" key="3">
    <source>
        <dbReference type="ARBA" id="ARBA00022692"/>
    </source>
</evidence>
<keyword evidence="3 7" id="KW-0812">Transmembrane</keyword>
<keyword evidence="6" id="KW-0325">Glycoprotein</keyword>
<protein>
    <recommendedName>
        <fullName evidence="7">Choline transporter-like protein</fullName>
    </recommendedName>
</protein>
<comment type="similarity">
    <text evidence="2 7">Belongs to the CTL (choline transporter-like) family.</text>
</comment>
<evidence type="ECO:0000256" key="6">
    <source>
        <dbReference type="ARBA" id="ARBA00023180"/>
    </source>
</evidence>
<reference evidence="8" key="1">
    <citation type="submission" date="2021-05" db="EMBL/GenBank/DDBJ databases">
        <authorList>
            <person name="Alioto T."/>
            <person name="Alioto T."/>
            <person name="Gomez Garrido J."/>
        </authorList>
    </citation>
    <scope>NUCLEOTIDE SEQUENCE</scope>
</reference>
<dbReference type="EMBL" id="HBUF01118396">
    <property type="protein sequence ID" value="CAG6641616.1"/>
    <property type="molecule type" value="Transcribed_RNA"/>
</dbReference>
<dbReference type="Pfam" id="PF04515">
    <property type="entry name" value="Choline_transpo"/>
    <property type="match status" value="1"/>
</dbReference>
<feature type="transmembrane region" description="Helical" evidence="7">
    <location>
        <begin position="25"/>
        <end position="46"/>
    </location>
</feature>
<evidence type="ECO:0000313" key="8">
    <source>
        <dbReference type="EMBL" id="CAG6723725.1"/>
    </source>
</evidence>
<keyword evidence="5 7" id="KW-0472">Membrane</keyword>
<feature type="transmembrane region" description="Helical" evidence="7">
    <location>
        <begin position="613"/>
        <end position="634"/>
    </location>
</feature>
<evidence type="ECO:0000256" key="4">
    <source>
        <dbReference type="ARBA" id="ARBA00022989"/>
    </source>
</evidence>
<feature type="transmembrane region" description="Helical" evidence="7">
    <location>
        <begin position="225"/>
        <end position="244"/>
    </location>
</feature>
<name>A0A8D8Y9I3_9HEMI</name>
<evidence type="ECO:0000256" key="2">
    <source>
        <dbReference type="ARBA" id="ARBA00007168"/>
    </source>
</evidence>
<feature type="transmembrane region" description="Helical" evidence="7">
    <location>
        <begin position="458"/>
        <end position="491"/>
    </location>
</feature>
<feature type="transmembrane region" description="Helical" evidence="7">
    <location>
        <begin position="646"/>
        <end position="666"/>
    </location>
</feature>
<sequence length="720" mass="82525">MAPSQKLQLEVPFNGPQKHRSCTDVCCLLLFIVFLCAWAAVAYFAYRNGDPEMLILPRDSKGKICGKDMSYKDKPSLFFFDLTKCLDTTAVLDGCKTPHVCVASCPDTSWTAVHVLSSKQNINWSEVQKKLICTDDEIARTVNSKKKLEEVINNNQCAKYYTPMKPFYKRCIPSLKDIIEARKILEENKINLYEFTNGTAEVIKFLDNAQNITKMVIDELYRVRYYILGGIASAILVSIIYIILLRCVSFILVWLSILATFVLLGYGVCYSYMKYDSLEDTKPVSSNETEHFDLLIKFRDTKLIQDNVEEFLSSKDTWFYITIIGSVVFVILLLLVLFLRARIRLAIALIGEASVCISSIKSSLIFPLFPWSIHLVIIIWSLAVGVYLYTLGDSIYRVVDFANDKDCVCQNQYYTVDGQWCTPSKWSELCHSASSPNVSCVVASCKFFNKTPNNFVTYLFLFNIFAYFWSSSFLSALSEMILAATFATWYWTARKRDVPFFVVTTAVFRTIRYHLGTVAFGSLIISICKFIIFLLEYIERKCKKFDNGFTRGILWTLKCFFWCLHNFIAFVNKNAYIMCAIHGGNFCKSAKDAFSLLLRNAIRTVVVDKVSDLLLFLGKVVLTVIVSTGAWFIFSRDVVDADTHQLFLMEFPWAPVIVLGIVTYLISSTFFRVYSMAIDTLFLCFLEDCERNDSSQRFFMSKRLMKLLTKKNVVDVHHHE</sequence>
<evidence type="ECO:0000256" key="1">
    <source>
        <dbReference type="ARBA" id="ARBA00004141"/>
    </source>
</evidence>
<dbReference type="PANTHER" id="PTHR12385">
    <property type="entry name" value="CHOLINE TRANSPORTER-LIKE (SLC FAMILY 44)"/>
    <property type="match status" value="1"/>
</dbReference>
<feature type="transmembrane region" description="Helical" evidence="7">
    <location>
        <begin position="251"/>
        <end position="273"/>
    </location>
</feature>
<dbReference type="EMBL" id="HBUF01366262">
    <property type="protein sequence ID" value="CAG6723725.1"/>
    <property type="molecule type" value="Transcribed_RNA"/>
</dbReference>
<feature type="transmembrane region" description="Helical" evidence="7">
    <location>
        <begin position="318"/>
        <end position="338"/>
    </location>
</feature>
<comment type="function">
    <text evidence="7">Choline transporter.</text>
</comment>